<comment type="caution">
    <text evidence="2">The sequence shown here is derived from an EMBL/GenBank/DDBJ whole genome shotgun (WGS) entry which is preliminary data.</text>
</comment>
<reference evidence="2" key="1">
    <citation type="submission" date="2021-09" db="EMBL/GenBank/DDBJ databases">
        <title>Genome of Aequorivita sp. strain F64183.</title>
        <authorList>
            <person name="Wang Y."/>
        </authorList>
    </citation>
    <scope>NUCLEOTIDE SEQUENCE</scope>
    <source>
        <strain evidence="2">F64183</strain>
    </source>
</reference>
<keyword evidence="3" id="KW-1185">Reference proteome</keyword>
<dbReference type="RefSeq" id="WP_237607926.1">
    <property type="nucleotide sequence ID" value="NZ_JAIRBB010000003.1"/>
</dbReference>
<evidence type="ECO:0000313" key="3">
    <source>
        <dbReference type="Proteomes" id="UP001139462"/>
    </source>
</evidence>
<dbReference type="Gene3D" id="2.180.10.10">
    <property type="entry name" value="RHS repeat-associated core"/>
    <property type="match status" value="1"/>
</dbReference>
<evidence type="ECO:0000313" key="2">
    <source>
        <dbReference type="EMBL" id="MCG2430764.1"/>
    </source>
</evidence>
<feature type="compositionally biased region" description="Basic and acidic residues" evidence="1">
    <location>
        <begin position="346"/>
        <end position="361"/>
    </location>
</feature>
<dbReference type="AlphaFoldDB" id="A0A9X1R495"/>
<evidence type="ECO:0008006" key="4">
    <source>
        <dbReference type="Google" id="ProtNLM"/>
    </source>
</evidence>
<evidence type="ECO:0000256" key="1">
    <source>
        <dbReference type="SAM" id="MobiDB-lite"/>
    </source>
</evidence>
<dbReference type="EMBL" id="JAIRBB010000003">
    <property type="protein sequence ID" value="MCG2430764.1"/>
    <property type="molecule type" value="Genomic_DNA"/>
</dbReference>
<sequence length="361" mass="40196">MSYFNADIKAYNDYYPFGMLLPGRHANTPDYRYGFQGQEMDDEIKGVPGSSLNYTFRMHDPRVGRFLSLDPLSAQYPYNSPFAFAENRVIDGTELEGLEFYDSDEALVEIKYGINQIRVQNLSGSGRLMLSDPVYDKQGIPTGERTWKGDVILGNSISISTQSTDSYNSLLASNQLRKTFAGLQPGSQSSDLRSIAASTNMPDLRQTTRKNVGGGLQTGGSAKGAVAVLIVEATNFTLQKLNNYYAQNDLDLIKLHHETLMDKVLPAIKAALSKENQTYIAPHLVNISDLSKIANVILFGGDGTFEEDEIMQAGMRIYYELTEEGQRDKMKLDNLKNKAPINEIENGNKEKDNTNIENEKP</sequence>
<organism evidence="2 3">
    <name type="scientific">Aequorivita xiaoshiensis</name>
    <dbReference type="NCBI Taxonomy" id="2874476"/>
    <lineage>
        <taxon>Bacteria</taxon>
        <taxon>Pseudomonadati</taxon>
        <taxon>Bacteroidota</taxon>
        <taxon>Flavobacteriia</taxon>
        <taxon>Flavobacteriales</taxon>
        <taxon>Flavobacteriaceae</taxon>
        <taxon>Aequorivita</taxon>
    </lineage>
</organism>
<feature type="region of interest" description="Disordered" evidence="1">
    <location>
        <begin position="329"/>
        <end position="361"/>
    </location>
</feature>
<dbReference type="InterPro" id="IPR022385">
    <property type="entry name" value="Rhs_assc_core"/>
</dbReference>
<proteinExistence type="predicted"/>
<dbReference type="NCBIfam" id="TIGR03696">
    <property type="entry name" value="Rhs_assc_core"/>
    <property type="match status" value="1"/>
</dbReference>
<protein>
    <recommendedName>
        <fullName evidence="4">RHS repeat-associated core domain-containing protein</fullName>
    </recommendedName>
</protein>
<accession>A0A9X1R495</accession>
<gene>
    <name evidence="2" type="ORF">K8344_06505</name>
</gene>
<name>A0A9X1R495_9FLAO</name>
<dbReference type="Proteomes" id="UP001139462">
    <property type="component" value="Unassembled WGS sequence"/>
</dbReference>